<accession>A0AAD7B4R5</accession>
<dbReference type="EMBL" id="JARKIE010000988">
    <property type="protein sequence ID" value="KAJ7610767.1"/>
    <property type="molecule type" value="Genomic_DNA"/>
</dbReference>
<protein>
    <submittedName>
        <fullName evidence="1">Uncharacterized protein</fullName>
    </submittedName>
</protein>
<name>A0AAD7B4R5_MYCRO</name>
<sequence>MYNPETVDLLIWVMYCSAAEGAIDRTAPVGMVLRVPPPDKVRITVTQPTPYQVHTNPNTAPASAPPLPTSYQTGTDGLVDFDMLPIEHMHASIVSDRYVAVGALSSFVLFLLRC</sequence>
<keyword evidence="2" id="KW-1185">Reference proteome</keyword>
<evidence type="ECO:0000313" key="2">
    <source>
        <dbReference type="Proteomes" id="UP001221757"/>
    </source>
</evidence>
<reference evidence="1" key="1">
    <citation type="submission" date="2023-03" db="EMBL/GenBank/DDBJ databases">
        <title>Massive genome expansion in bonnet fungi (Mycena s.s.) driven by repeated elements and novel gene families across ecological guilds.</title>
        <authorList>
            <consortium name="Lawrence Berkeley National Laboratory"/>
            <person name="Harder C.B."/>
            <person name="Miyauchi S."/>
            <person name="Viragh M."/>
            <person name="Kuo A."/>
            <person name="Thoen E."/>
            <person name="Andreopoulos B."/>
            <person name="Lu D."/>
            <person name="Skrede I."/>
            <person name="Drula E."/>
            <person name="Henrissat B."/>
            <person name="Morin E."/>
            <person name="Kohler A."/>
            <person name="Barry K."/>
            <person name="LaButti K."/>
            <person name="Morin E."/>
            <person name="Salamov A."/>
            <person name="Lipzen A."/>
            <person name="Mereny Z."/>
            <person name="Hegedus B."/>
            <person name="Baldrian P."/>
            <person name="Stursova M."/>
            <person name="Weitz H."/>
            <person name="Taylor A."/>
            <person name="Grigoriev I.V."/>
            <person name="Nagy L.G."/>
            <person name="Martin F."/>
            <person name="Kauserud H."/>
        </authorList>
    </citation>
    <scope>NUCLEOTIDE SEQUENCE</scope>
    <source>
        <strain evidence="1">CBHHK067</strain>
    </source>
</reference>
<organism evidence="1 2">
    <name type="scientific">Mycena rosella</name>
    <name type="common">Pink bonnet</name>
    <name type="synonym">Agaricus rosellus</name>
    <dbReference type="NCBI Taxonomy" id="1033263"/>
    <lineage>
        <taxon>Eukaryota</taxon>
        <taxon>Fungi</taxon>
        <taxon>Dikarya</taxon>
        <taxon>Basidiomycota</taxon>
        <taxon>Agaricomycotina</taxon>
        <taxon>Agaricomycetes</taxon>
        <taxon>Agaricomycetidae</taxon>
        <taxon>Agaricales</taxon>
        <taxon>Marasmiineae</taxon>
        <taxon>Mycenaceae</taxon>
        <taxon>Mycena</taxon>
    </lineage>
</organism>
<gene>
    <name evidence="1" type="ORF">B0H17DRAFT_722141</name>
</gene>
<comment type="caution">
    <text evidence="1">The sequence shown here is derived from an EMBL/GenBank/DDBJ whole genome shotgun (WGS) entry which is preliminary data.</text>
</comment>
<dbReference type="AlphaFoldDB" id="A0AAD7B4R5"/>
<proteinExistence type="predicted"/>
<evidence type="ECO:0000313" key="1">
    <source>
        <dbReference type="EMBL" id="KAJ7610767.1"/>
    </source>
</evidence>
<dbReference type="Proteomes" id="UP001221757">
    <property type="component" value="Unassembled WGS sequence"/>
</dbReference>